<evidence type="ECO:0000259" key="1">
    <source>
        <dbReference type="Pfam" id="PF07398"/>
    </source>
</evidence>
<dbReference type="EMBL" id="JACCBG010000001">
    <property type="protein sequence ID" value="NYD40247.1"/>
    <property type="molecule type" value="Genomic_DNA"/>
</dbReference>
<dbReference type="Proteomes" id="UP000535511">
    <property type="component" value="Unassembled WGS sequence"/>
</dbReference>
<dbReference type="Gene3D" id="1.20.120.450">
    <property type="entry name" value="dinb family like domain"/>
    <property type="match status" value="1"/>
</dbReference>
<dbReference type="NCBIfam" id="TIGR03083">
    <property type="entry name" value="maleylpyruvate isomerase family mycothiol-dependent enzyme"/>
    <property type="match status" value="1"/>
</dbReference>
<comment type="caution">
    <text evidence="3">The sequence shown here is derived from an EMBL/GenBank/DDBJ whole genome shotgun (WGS) entry which is preliminary data.</text>
</comment>
<evidence type="ECO:0000313" key="3">
    <source>
        <dbReference type="EMBL" id="NYD40247.1"/>
    </source>
</evidence>
<name>A0A7Y9E3F3_9ACTN</name>
<dbReference type="Pfam" id="PF11716">
    <property type="entry name" value="MDMPI_N"/>
    <property type="match status" value="1"/>
</dbReference>
<feature type="domain" description="Mycothiol-dependent maleylpyruvate isomerase metal-binding" evidence="2">
    <location>
        <begin position="15"/>
        <end position="154"/>
    </location>
</feature>
<protein>
    <submittedName>
        <fullName evidence="3">Uncharacterized protein (TIGR03083 family)</fullName>
    </submittedName>
</protein>
<feature type="domain" description="MDMPI C-terminal" evidence="1">
    <location>
        <begin position="170"/>
        <end position="259"/>
    </location>
</feature>
<evidence type="ECO:0000259" key="2">
    <source>
        <dbReference type="Pfam" id="PF11716"/>
    </source>
</evidence>
<dbReference type="Pfam" id="PF07398">
    <property type="entry name" value="MDMPI_C"/>
    <property type="match status" value="1"/>
</dbReference>
<accession>A0A7Y9E3F3</accession>
<gene>
    <name evidence="3" type="ORF">BJZ21_000330</name>
</gene>
<organism evidence="3 4">
    <name type="scientific">Nocardioides panaciterrulae</name>
    <dbReference type="NCBI Taxonomy" id="661492"/>
    <lineage>
        <taxon>Bacteria</taxon>
        <taxon>Bacillati</taxon>
        <taxon>Actinomycetota</taxon>
        <taxon>Actinomycetes</taxon>
        <taxon>Propionibacteriales</taxon>
        <taxon>Nocardioidaceae</taxon>
        <taxon>Nocardioides</taxon>
    </lineage>
</organism>
<reference evidence="3 4" key="1">
    <citation type="submission" date="2020-07" db="EMBL/GenBank/DDBJ databases">
        <title>Sequencing the genomes of 1000 actinobacteria strains.</title>
        <authorList>
            <person name="Klenk H.-P."/>
        </authorList>
    </citation>
    <scope>NUCLEOTIDE SEQUENCE [LARGE SCALE GENOMIC DNA]</scope>
    <source>
        <strain evidence="3 4">DSM 21350</strain>
    </source>
</reference>
<dbReference type="InterPro" id="IPR010872">
    <property type="entry name" value="MDMPI_C-term_domain"/>
</dbReference>
<dbReference type="RefSeq" id="WP_179662161.1">
    <property type="nucleotide sequence ID" value="NZ_JACCBG010000001.1"/>
</dbReference>
<proteinExistence type="predicted"/>
<dbReference type="InterPro" id="IPR034660">
    <property type="entry name" value="DinB/YfiT-like"/>
</dbReference>
<sequence length="271" mass="29342">MTDRGRLAGYVDTWWQAVNDLLDLLEQVPADRWRTPTDLPGWDVHAVAAHLAHLEAVLAGAPEEQVEIGEAAHVRGPMGVYLEQGVVARRDRTPDELLNEIREAATARHTALLADPPTDGSARPARIFGEVPWDWERLLRNRPLDVWMHEQDIRRAVDLPGGMDSAGARHTAAYLAESLGFVLAKRAGAPAGTTAVLDVGGQPPVAYVVGADGRGEPLAEMPTEPTVCLRLEREAFIVLAGGRREPDPGCVEVSGDQDLGRRILASFAVTP</sequence>
<evidence type="ECO:0000313" key="4">
    <source>
        <dbReference type="Proteomes" id="UP000535511"/>
    </source>
</evidence>
<dbReference type="InterPro" id="IPR017517">
    <property type="entry name" value="Maleyloyr_isom"/>
</dbReference>
<dbReference type="SUPFAM" id="SSF109854">
    <property type="entry name" value="DinB/YfiT-like putative metalloenzymes"/>
    <property type="match status" value="1"/>
</dbReference>
<dbReference type="InterPro" id="IPR024344">
    <property type="entry name" value="MDMPI_metal-binding"/>
</dbReference>
<dbReference type="AlphaFoldDB" id="A0A7Y9E3F3"/>
<dbReference type="GO" id="GO:0046872">
    <property type="term" value="F:metal ion binding"/>
    <property type="evidence" value="ECO:0007669"/>
    <property type="project" value="InterPro"/>
</dbReference>
<keyword evidence="4" id="KW-1185">Reference proteome</keyword>